<feature type="non-terminal residue" evidence="2">
    <location>
        <position position="170"/>
    </location>
</feature>
<organism evidence="2">
    <name type="scientific">Fibrocapsa japonica</name>
    <dbReference type="NCBI Taxonomy" id="94617"/>
    <lineage>
        <taxon>Eukaryota</taxon>
        <taxon>Sar</taxon>
        <taxon>Stramenopiles</taxon>
        <taxon>Ochrophyta</taxon>
        <taxon>Raphidophyceae</taxon>
        <taxon>Chattonellales</taxon>
        <taxon>Chattonellaceae</taxon>
        <taxon>Fibrocapsa</taxon>
    </lineage>
</organism>
<dbReference type="EMBL" id="HBHR01013511">
    <property type="protein sequence ID" value="CAD9864812.1"/>
    <property type="molecule type" value="Transcribed_RNA"/>
</dbReference>
<reference evidence="2" key="1">
    <citation type="submission" date="2021-01" db="EMBL/GenBank/DDBJ databases">
        <authorList>
            <person name="Corre E."/>
            <person name="Pelletier E."/>
            <person name="Niang G."/>
            <person name="Scheremetjew M."/>
            <person name="Finn R."/>
            <person name="Kale V."/>
            <person name="Holt S."/>
            <person name="Cochrane G."/>
            <person name="Meng A."/>
            <person name="Brown T."/>
            <person name="Cohen L."/>
        </authorList>
    </citation>
    <scope>NUCLEOTIDE SEQUENCE</scope>
    <source>
        <strain evidence="2">CCMP1661</strain>
    </source>
</reference>
<feature type="compositionally biased region" description="Gly residues" evidence="1">
    <location>
        <begin position="144"/>
        <end position="154"/>
    </location>
</feature>
<evidence type="ECO:0000256" key="1">
    <source>
        <dbReference type="SAM" id="MobiDB-lite"/>
    </source>
</evidence>
<feature type="region of interest" description="Disordered" evidence="1">
    <location>
        <begin position="126"/>
        <end position="170"/>
    </location>
</feature>
<sequence>MAGIYLSTRLTGKYFEALLQAVFKIVFEAESNITLDVLGKKVYSADPALQGQITADDIQQETQNFGQLFQLAAQEGWCQPKLAEALNSGDGSANITNELNPECTNTLLEFWRQSWPKARALLHTRAGNGPNIATGPALAEEGQGEGSSTGGGGATSSQPGLTWRVDVKMG</sequence>
<protein>
    <submittedName>
        <fullName evidence="2">Uncharacterized protein</fullName>
    </submittedName>
</protein>
<accession>A0A7S2XYJ2</accession>
<gene>
    <name evidence="2" type="ORF">FJAP1339_LOCUS6669</name>
</gene>
<evidence type="ECO:0000313" key="2">
    <source>
        <dbReference type="EMBL" id="CAD9864812.1"/>
    </source>
</evidence>
<dbReference type="AlphaFoldDB" id="A0A7S2XYJ2"/>
<name>A0A7S2XYJ2_9STRA</name>
<proteinExistence type="predicted"/>